<reference evidence="2 3" key="1">
    <citation type="submission" date="2016-04" db="EMBL/GenBank/DDBJ databases">
        <title>A degradative enzymes factory behind the ericoid mycorrhizal symbiosis.</title>
        <authorList>
            <consortium name="DOE Joint Genome Institute"/>
            <person name="Martino E."/>
            <person name="Morin E."/>
            <person name="Grelet G."/>
            <person name="Kuo A."/>
            <person name="Kohler A."/>
            <person name="Daghino S."/>
            <person name="Barry K."/>
            <person name="Choi C."/>
            <person name="Cichocki N."/>
            <person name="Clum A."/>
            <person name="Copeland A."/>
            <person name="Hainaut M."/>
            <person name="Haridas S."/>
            <person name="Labutti K."/>
            <person name="Lindquist E."/>
            <person name="Lipzen A."/>
            <person name="Khouja H.-R."/>
            <person name="Murat C."/>
            <person name="Ohm R."/>
            <person name="Olson A."/>
            <person name="Spatafora J."/>
            <person name="Veneault-Fourrey C."/>
            <person name="Henrissat B."/>
            <person name="Grigoriev I."/>
            <person name="Martin F."/>
            <person name="Perotto S."/>
        </authorList>
    </citation>
    <scope>NUCLEOTIDE SEQUENCE [LARGE SCALE GENOMIC DNA]</scope>
    <source>
        <strain evidence="2 3">F</strain>
    </source>
</reference>
<evidence type="ECO:0000313" key="3">
    <source>
        <dbReference type="Proteomes" id="UP000235786"/>
    </source>
</evidence>
<evidence type="ECO:0008006" key="4">
    <source>
        <dbReference type="Google" id="ProtNLM"/>
    </source>
</evidence>
<name>A0A2J6R382_HYAVF</name>
<feature type="region of interest" description="Disordered" evidence="1">
    <location>
        <begin position="1"/>
        <end position="22"/>
    </location>
</feature>
<dbReference type="PANTHER" id="PTHR24148:SF73">
    <property type="entry name" value="HET DOMAIN PROTEIN (AFU_ORTHOLOGUE AFUA_8G01020)"/>
    <property type="match status" value="1"/>
</dbReference>
<dbReference type="InterPro" id="IPR052895">
    <property type="entry name" value="HetReg/Transcr_Mod"/>
</dbReference>
<sequence length="509" mass="59060">MELLKAQDHRLDRPRRSSRNAQTALDQQLRSLVENHLLANAWFTRTWVLQELVLSADPWVQLGSARVRWDTLYHYAVVAEPSSRELRNARHMYEMGMARSRYMATKDKGNEESLQQNDKQLLKLLKARRGLGVSDGRDMIYAHLSLTDSATQEAMAIRYDLSVADVYESFARSTISSAHNFSILFDIEDVDDLDERLEDLPSWVPDWTKPPPVPQRHPEEIYRIKETSLTWEEANWENSFMLSLPKVLCITGKKGGTIKKVFPSTFWTLRYDLDSTESAKGEALKRWIKECVEVEEVIRKIGDGFLSKFRLDYMRTGWTSTEESFETQAGVTVDEELLSLFWDPVHPARDWLRRRGLIAATWAFIVHLDDIRDYSSRGGQIALLEEAVLVKVPTPARAGDILVSFVGDTNHLKREIGYDPRYSDLFSEKGYIFFLRPLKGRMDLKIQDNTRRALENELELKSFPFPKTVTVRHCRYVGCNWDIWGWATLERDMTDMPSLFKELQIFALH</sequence>
<accession>A0A2J6R382</accession>
<organism evidence="2 3">
    <name type="scientific">Hyaloscypha variabilis (strain UAMH 11265 / GT02V1 / F)</name>
    <name type="common">Meliniomyces variabilis</name>
    <dbReference type="NCBI Taxonomy" id="1149755"/>
    <lineage>
        <taxon>Eukaryota</taxon>
        <taxon>Fungi</taxon>
        <taxon>Dikarya</taxon>
        <taxon>Ascomycota</taxon>
        <taxon>Pezizomycotina</taxon>
        <taxon>Leotiomycetes</taxon>
        <taxon>Helotiales</taxon>
        <taxon>Hyaloscyphaceae</taxon>
        <taxon>Hyaloscypha</taxon>
        <taxon>Hyaloscypha variabilis</taxon>
    </lineage>
</organism>
<dbReference type="OrthoDB" id="2157530at2759"/>
<dbReference type="AlphaFoldDB" id="A0A2J6R382"/>
<keyword evidence="3" id="KW-1185">Reference proteome</keyword>
<feature type="compositionally biased region" description="Basic and acidic residues" evidence="1">
    <location>
        <begin position="1"/>
        <end position="15"/>
    </location>
</feature>
<proteinExistence type="predicted"/>
<dbReference type="EMBL" id="KZ613957">
    <property type="protein sequence ID" value="PMD32955.1"/>
    <property type="molecule type" value="Genomic_DNA"/>
</dbReference>
<dbReference type="PANTHER" id="PTHR24148">
    <property type="entry name" value="ANKYRIN REPEAT DOMAIN-CONTAINING PROTEIN 39 HOMOLOG-RELATED"/>
    <property type="match status" value="1"/>
</dbReference>
<gene>
    <name evidence="2" type="ORF">L207DRAFT_535667</name>
</gene>
<protein>
    <recommendedName>
        <fullName evidence="4">Heterokaryon incompatibility domain-containing protein</fullName>
    </recommendedName>
</protein>
<evidence type="ECO:0000256" key="1">
    <source>
        <dbReference type="SAM" id="MobiDB-lite"/>
    </source>
</evidence>
<dbReference type="Proteomes" id="UP000235786">
    <property type="component" value="Unassembled WGS sequence"/>
</dbReference>
<evidence type="ECO:0000313" key="2">
    <source>
        <dbReference type="EMBL" id="PMD32955.1"/>
    </source>
</evidence>